<protein>
    <recommendedName>
        <fullName evidence="2">Type 4 fimbrial biogenesis protein PilX N-terminal domain-containing protein</fullName>
    </recommendedName>
</protein>
<dbReference type="EMBL" id="VWRT01000005">
    <property type="protein sequence ID" value="KAE8438900.1"/>
    <property type="molecule type" value="Genomic_DNA"/>
</dbReference>
<dbReference type="Proteomes" id="UP000466130">
    <property type="component" value="Unassembled WGS sequence"/>
</dbReference>
<feature type="transmembrane region" description="Helical" evidence="1">
    <location>
        <begin position="12"/>
        <end position="32"/>
    </location>
</feature>
<dbReference type="InterPro" id="IPR025746">
    <property type="entry name" value="PilX_N_dom"/>
</dbReference>
<dbReference type="RefSeq" id="WP_139525724.1">
    <property type="nucleotide sequence ID" value="NZ_CP048602.1"/>
</dbReference>
<organism evidence="3 4">
    <name type="scientific">Vreelandella piezotolerans</name>
    <dbReference type="NCBI Taxonomy" id="2609667"/>
    <lineage>
        <taxon>Bacteria</taxon>
        <taxon>Pseudomonadati</taxon>
        <taxon>Pseudomonadota</taxon>
        <taxon>Gammaproteobacteria</taxon>
        <taxon>Oceanospirillales</taxon>
        <taxon>Halomonadaceae</taxon>
        <taxon>Vreelandella</taxon>
    </lineage>
</organism>
<feature type="domain" description="Type 4 fimbrial biogenesis protein PilX N-terminal" evidence="2">
    <location>
        <begin position="10"/>
        <end position="51"/>
    </location>
</feature>
<evidence type="ECO:0000313" key="4">
    <source>
        <dbReference type="Proteomes" id="UP000466130"/>
    </source>
</evidence>
<evidence type="ECO:0000313" key="3">
    <source>
        <dbReference type="EMBL" id="KAE8438900.1"/>
    </source>
</evidence>
<keyword evidence="1" id="KW-0472">Membrane</keyword>
<proteinExistence type="predicted"/>
<keyword evidence="4" id="KW-1185">Reference proteome</keyword>
<sequence>MEKSGVKQQQGAALVIVMVLLASALVMALVSMQTALIDERLAGNFRASIQAQMRSETAASEALARWEELDWQGAPLLDAPETARFEEYGTHAKVSTSHHCPQHSCFYMPVIYHSERWVMAMGATFEGSGTVVAQSAPLLIRRENPHEVGAEAAVVWQ</sequence>
<name>A0ABQ6XA90_9GAMM</name>
<evidence type="ECO:0000256" key="1">
    <source>
        <dbReference type="SAM" id="Phobius"/>
    </source>
</evidence>
<gene>
    <name evidence="3" type="ORF">F1978_08155</name>
</gene>
<keyword evidence="1" id="KW-1133">Transmembrane helix</keyword>
<reference evidence="3 4" key="1">
    <citation type="submission" date="2019-09" db="EMBL/GenBank/DDBJ databases">
        <title>The Halomonas whole genome shotgun (WGS).</title>
        <authorList>
            <person name="Xie Z."/>
        </authorList>
    </citation>
    <scope>NUCLEOTIDE SEQUENCE [LARGE SCALE GENOMIC DNA]</scope>
    <source>
        <strain evidence="3 4">NBT06E8</strain>
    </source>
</reference>
<dbReference type="Pfam" id="PF14341">
    <property type="entry name" value="PilX_N"/>
    <property type="match status" value="1"/>
</dbReference>
<comment type="caution">
    <text evidence="3">The sequence shown here is derived from an EMBL/GenBank/DDBJ whole genome shotgun (WGS) entry which is preliminary data.</text>
</comment>
<keyword evidence="1" id="KW-0812">Transmembrane</keyword>
<evidence type="ECO:0000259" key="2">
    <source>
        <dbReference type="Pfam" id="PF14341"/>
    </source>
</evidence>
<accession>A0ABQ6XA90</accession>